<dbReference type="Gramene" id="GBG64907">
    <property type="protein sequence ID" value="GBG64907"/>
    <property type="gene ID" value="CBR_g48373"/>
</dbReference>
<accession>A0A388K4E1</accession>
<comment type="caution">
    <text evidence="2">The sequence shown here is derived from an EMBL/GenBank/DDBJ whole genome shotgun (WGS) entry which is preliminary data.</text>
</comment>
<organism evidence="2 3">
    <name type="scientific">Chara braunii</name>
    <name type="common">Braun's stonewort</name>
    <dbReference type="NCBI Taxonomy" id="69332"/>
    <lineage>
        <taxon>Eukaryota</taxon>
        <taxon>Viridiplantae</taxon>
        <taxon>Streptophyta</taxon>
        <taxon>Charophyceae</taxon>
        <taxon>Charales</taxon>
        <taxon>Characeae</taxon>
        <taxon>Chara</taxon>
    </lineage>
</organism>
<evidence type="ECO:0000256" key="1">
    <source>
        <dbReference type="SAM" id="Phobius"/>
    </source>
</evidence>
<dbReference type="AlphaFoldDB" id="A0A388K4E1"/>
<sequence length="173" mass="18817">MAAKTLAPSFFRGLQDELKTSDEVHKGGDREMRHTVGVGSHNCPAPNSYKATTQVWSVLIRGIIGLPIGALVIGVTAILFGAPVSIDSLWKTATWSIFMLTLIAFGSGGDFAVYSCSWCCNRGMDWSMANALRLGPTLAGMANLLHIRLSCGLSGWTAAFVRFPEQFWHLKRL</sequence>
<keyword evidence="3" id="KW-1185">Reference proteome</keyword>
<evidence type="ECO:0000313" key="3">
    <source>
        <dbReference type="Proteomes" id="UP000265515"/>
    </source>
</evidence>
<reference evidence="2 3" key="1">
    <citation type="journal article" date="2018" name="Cell">
        <title>The Chara Genome: Secondary Complexity and Implications for Plant Terrestrialization.</title>
        <authorList>
            <person name="Nishiyama T."/>
            <person name="Sakayama H."/>
            <person name="Vries J.D."/>
            <person name="Buschmann H."/>
            <person name="Saint-Marcoux D."/>
            <person name="Ullrich K.K."/>
            <person name="Haas F.B."/>
            <person name="Vanderstraeten L."/>
            <person name="Becker D."/>
            <person name="Lang D."/>
            <person name="Vosolsobe S."/>
            <person name="Rombauts S."/>
            <person name="Wilhelmsson P.K.I."/>
            <person name="Janitza P."/>
            <person name="Kern R."/>
            <person name="Heyl A."/>
            <person name="Rumpler F."/>
            <person name="Villalobos L.I.A.C."/>
            <person name="Clay J.M."/>
            <person name="Skokan R."/>
            <person name="Toyoda A."/>
            <person name="Suzuki Y."/>
            <person name="Kagoshima H."/>
            <person name="Schijlen E."/>
            <person name="Tajeshwar N."/>
            <person name="Catarino B."/>
            <person name="Hetherington A.J."/>
            <person name="Saltykova A."/>
            <person name="Bonnot C."/>
            <person name="Breuninger H."/>
            <person name="Symeonidi A."/>
            <person name="Radhakrishnan G.V."/>
            <person name="Van Nieuwerburgh F."/>
            <person name="Deforce D."/>
            <person name="Chang C."/>
            <person name="Karol K.G."/>
            <person name="Hedrich R."/>
            <person name="Ulvskov P."/>
            <person name="Glockner G."/>
            <person name="Delwiche C.F."/>
            <person name="Petrasek J."/>
            <person name="Van de Peer Y."/>
            <person name="Friml J."/>
            <person name="Beilby M."/>
            <person name="Dolan L."/>
            <person name="Kohara Y."/>
            <person name="Sugano S."/>
            <person name="Fujiyama A."/>
            <person name="Delaux P.-M."/>
            <person name="Quint M."/>
            <person name="TheiBen G."/>
            <person name="Hagemann M."/>
            <person name="Harholt J."/>
            <person name="Dunand C."/>
            <person name="Zachgo S."/>
            <person name="Langdale J."/>
            <person name="Maumus F."/>
            <person name="Straeten D.V.D."/>
            <person name="Gould S.B."/>
            <person name="Rensing S.A."/>
        </authorList>
    </citation>
    <scope>NUCLEOTIDE SEQUENCE [LARGE SCALE GENOMIC DNA]</scope>
    <source>
        <strain evidence="2 3">S276</strain>
    </source>
</reference>
<keyword evidence="1" id="KW-0472">Membrane</keyword>
<name>A0A388K4E1_CHABU</name>
<evidence type="ECO:0000313" key="2">
    <source>
        <dbReference type="EMBL" id="GBG64907.1"/>
    </source>
</evidence>
<gene>
    <name evidence="2" type="ORF">CBR_g48373</name>
</gene>
<keyword evidence="1" id="KW-0812">Transmembrane</keyword>
<dbReference type="OrthoDB" id="17366at2759"/>
<dbReference type="EMBL" id="BFEA01000055">
    <property type="protein sequence ID" value="GBG64907.1"/>
    <property type="molecule type" value="Genomic_DNA"/>
</dbReference>
<dbReference type="Proteomes" id="UP000265515">
    <property type="component" value="Unassembled WGS sequence"/>
</dbReference>
<feature type="transmembrane region" description="Helical" evidence="1">
    <location>
        <begin position="93"/>
        <end position="114"/>
    </location>
</feature>
<proteinExistence type="predicted"/>
<feature type="transmembrane region" description="Helical" evidence="1">
    <location>
        <begin position="58"/>
        <end position="81"/>
    </location>
</feature>
<keyword evidence="1" id="KW-1133">Transmembrane helix</keyword>
<protein>
    <submittedName>
        <fullName evidence="2">Uncharacterized protein</fullName>
    </submittedName>
</protein>